<reference evidence="2" key="1">
    <citation type="submission" date="2016-10" db="EMBL/GenBank/DDBJ databases">
        <authorList>
            <person name="Varghese N."/>
            <person name="Submissions S."/>
        </authorList>
    </citation>
    <scope>NUCLEOTIDE SEQUENCE [LARGE SCALE GENOMIC DNA]</scope>
    <source>
        <strain evidence="2">DSM 173</strain>
    </source>
</reference>
<name>A0A1H3EDP1_ALLWA</name>
<gene>
    <name evidence="1" type="ORF">SAMN05421644_11233</name>
</gene>
<dbReference type="STRING" id="61595.SAMN05421644_11233"/>
<evidence type="ECO:0008006" key="3">
    <source>
        <dbReference type="Google" id="ProtNLM"/>
    </source>
</evidence>
<organism evidence="1 2">
    <name type="scientific">Allochromatium warmingii</name>
    <name type="common">Chromatium warmingii</name>
    <dbReference type="NCBI Taxonomy" id="61595"/>
    <lineage>
        <taxon>Bacteria</taxon>
        <taxon>Pseudomonadati</taxon>
        <taxon>Pseudomonadota</taxon>
        <taxon>Gammaproteobacteria</taxon>
        <taxon>Chromatiales</taxon>
        <taxon>Chromatiaceae</taxon>
        <taxon>Allochromatium</taxon>
    </lineage>
</organism>
<dbReference type="Pfam" id="PF04325">
    <property type="entry name" value="DUF465"/>
    <property type="match status" value="1"/>
</dbReference>
<dbReference type="OrthoDB" id="1263265at2"/>
<sequence length="78" mass="8964">MLGESHDLLHEFPDLEQRISALRASNPDFAALMDEHNALDARVRQIEELGNPVADETIEDLKKQRLHLKDQLYAMIRA</sequence>
<keyword evidence="2" id="KW-1185">Reference proteome</keyword>
<dbReference type="Gene3D" id="6.10.280.50">
    <property type="match status" value="1"/>
</dbReference>
<proteinExistence type="predicted"/>
<protein>
    <recommendedName>
        <fullName evidence="3">DUF465 domain-containing protein</fullName>
    </recommendedName>
</protein>
<evidence type="ECO:0000313" key="1">
    <source>
        <dbReference type="EMBL" id="SDX76044.1"/>
    </source>
</evidence>
<dbReference type="AlphaFoldDB" id="A0A1H3EDP1"/>
<dbReference type="RefSeq" id="WP_091332860.1">
    <property type="nucleotide sequence ID" value="NZ_FNOW01000012.1"/>
</dbReference>
<dbReference type="EMBL" id="FNOW01000012">
    <property type="protein sequence ID" value="SDX76044.1"/>
    <property type="molecule type" value="Genomic_DNA"/>
</dbReference>
<dbReference type="InterPro" id="IPR038444">
    <property type="entry name" value="DUF465_sf"/>
</dbReference>
<dbReference type="Proteomes" id="UP000198672">
    <property type="component" value="Unassembled WGS sequence"/>
</dbReference>
<accession>A0A1H3EDP1</accession>
<dbReference type="InterPro" id="IPR007420">
    <property type="entry name" value="DUF465"/>
</dbReference>
<evidence type="ECO:0000313" key="2">
    <source>
        <dbReference type="Proteomes" id="UP000198672"/>
    </source>
</evidence>